<dbReference type="InterPro" id="IPR000722">
    <property type="entry name" value="RNA_pol_asu"/>
</dbReference>
<proteinExistence type="predicted"/>
<dbReference type="GO" id="GO:0006351">
    <property type="term" value="P:DNA-templated transcription"/>
    <property type="evidence" value="ECO:0007669"/>
    <property type="project" value="InterPro"/>
</dbReference>
<evidence type="ECO:0000256" key="6">
    <source>
        <dbReference type="ARBA" id="ARBA00023163"/>
    </source>
</evidence>
<evidence type="ECO:0000313" key="11">
    <source>
        <dbReference type="Proteomes" id="UP001187471"/>
    </source>
</evidence>
<feature type="compositionally biased region" description="Polar residues" evidence="8">
    <location>
        <begin position="1544"/>
        <end position="1560"/>
    </location>
</feature>
<dbReference type="Pfam" id="PF11523">
    <property type="entry name" value="DUF3223"/>
    <property type="match status" value="1"/>
</dbReference>
<evidence type="ECO:0000256" key="7">
    <source>
        <dbReference type="ARBA" id="ARBA00048552"/>
    </source>
</evidence>
<keyword evidence="5" id="KW-0862">Zinc</keyword>
<evidence type="ECO:0000256" key="8">
    <source>
        <dbReference type="SAM" id="MobiDB-lite"/>
    </source>
</evidence>
<reference evidence="10" key="1">
    <citation type="submission" date="2022-12" db="EMBL/GenBank/DDBJ databases">
        <title>Draft genome assemblies for two species of Escallonia (Escalloniales).</title>
        <authorList>
            <person name="Chanderbali A."/>
            <person name="Dervinis C."/>
            <person name="Anghel I."/>
            <person name="Soltis D."/>
            <person name="Soltis P."/>
            <person name="Zapata F."/>
        </authorList>
    </citation>
    <scope>NUCLEOTIDE SEQUENCE</scope>
    <source>
        <strain evidence="10">UCBG92.1500</strain>
        <tissue evidence="10">Leaf</tissue>
    </source>
</reference>
<accession>A0AA88R2F8</accession>
<dbReference type="SUPFAM" id="SSF64484">
    <property type="entry name" value="beta and beta-prime subunits of DNA dependent RNA-polymerase"/>
    <property type="match status" value="1"/>
</dbReference>
<dbReference type="InterPro" id="IPR006592">
    <property type="entry name" value="RNA_pol_N"/>
</dbReference>
<dbReference type="Gene3D" id="3.30.1490.180">
    <property type="entry name" value="RNA polymerase ii"/>
    <property type="match status" value="1"/>
</dbReference>
<feature type="region of interest" description="Disordered" evidence="8">
    <location>
        <begin position="1390"/>
        <end position="1469"/>
    </location>
</feature>
<dbReference type="Pfam" id="PF00623">
    <property type="entry name" value="RNA_pol_Rpb1_2"/>
    <property type="match status" value="1"/>
</dbReference>
<dbReference type="InterPro" id="IPR007081">
    <property type="entry name" value="RNA_pol_Rpb1_5"/>
</dbReference>
<feature type="compositionally biased region" description="Basic and acidic residues" evidence="8">
    <location>
        <begin position="1651"/>
        <end position="1670"/>
    </location>
</feature>
<evidence type="ECO:0000256" key="2">
    <source>
        <dbReference type="ARBA" id="ARBA00022478"/>
    </source>
</evidence>
<dbReference type="GO" id="GO:0000428">
    <property type="term" value="C:DNA-directed RNA polymerase complex"/>
    <property type="evidence" value="ECO:0007669"/>
    <property type="project" value="UniProtKB-KW"/>
</dbReference>
<sequence>FQIKNIGVLERALASCCDEASQVSINDGKTTDGACYLELKAPSKRIREDFWNFLERYGFRFGDSSCRPLLPSEVWLLTRAFSDDDLRICFVMVILKKIPPETRKKLSGKGYFPQDGYILQYLPVPPNCLSVPDVSDGISIMSSDPSIAKLKKVLKQVEDIKKSRAGTPNFESHEVEANDLQAAVAEYLQVRGTAKSRNRDARFGISKDSDNSSTKAWLEKMKTLFIRKGSGFSSRSVITGDPYKGVGEIGLPFEIAQRITFEERVNRHNMNYLQKLVDEKLCLTYRDGSSTFSLREGSKGHTFLRPGQVVHRRIMDGDTVFINRPPTTHKHSLQALSVYVHDDHTVKINPLICGPLSADFDGDCVHLFYPQSLSAKAEVLELFSVEKQLLSSHTGNLNLQLATDSLLSLKVMFKNYFLSRAAAQQLALFVSNSLPDPALWRAHKSGPLWTALQLVQTALPSGFDCCGEQYLISSSQIFSFDVNRDVMQSIVSEIVTSTFFGKGPNEVLKFFDALQPMLMENLFSEGFSVGLEDFFVSKDVVETIQSKIQEISPLLYHLRSNYNELIECQLESHLRDVKNPVTRFIIKSSAMGNLIDTKSDSALNKVVQQIGFLGLQLSEKGKFYSRTLVDEVAGLYQSKYPFRSTYPSEEFGLVRSCLFHGLDPYQEIVHSISSREVIVRSSRGLTEPGTLFKNLMAILRDVVICYDGTVRNVCSNSIIQFEYEIGTGIKSQSEFAAGEPVGVLAATAMSNPAYKAVLDSSPSSNNSWEMMKEILLCGVNFKNDIFDRRVILYLKDCDCGKQYCREKAATLVKNLLEKVSLKDAAVEFLIEYSTQQTAYESFDNDMGLVGHIHLNKGYFASNIEFFFDLPPKQMQLKDFNLSMPEVLGKCQDTISLFRKKKKVGHLFKKTVLSFRFLFVFHQYIIVECCSSCESNLSCLKFFWQDTSDQHLERTTHIFADTICPVLLETIIKGDPRVAKATIIWISPDTTTWIRNPCKSGNGELALNIVLEREAVKKSGDAWRIVMDSCLPVIHLIDTKRSIPYAIKQVQELLGIACAFEQAVQRLSTSVTMVTKGVLKEHLILLANSMTCAGNLVGFNTGGIKALSKSLNVQVPFTEATLFTPKKCFERAAEKCHFDSLSSIVASCSWGKHVAIGTGSSFDLLWDTREVEMNQKDGTDVYNFLQMVRTSSAEEQGNACLGADVDYLYMEEFDMAMSPEDNSSLSKLVFEDQAEFDYDLDNPKLDENKTAELNWEKVPSLKESGGGWDQVTKEVSSGWASAGRKDEAVSTGWNVKNSISLNESTNGQDSLKDDAWGAAVSGKSRDQPVSWSSRGKDFEEPAESGWNVNDGPSSSDFGGGSNRLESEKGLDQSGSWACKVKTVEAGAATGWNARRAPSSNEYSGGWKQSESAKNPNHSRSGTSWGTQVEETVETPWNVKDCPSPRVGSGGWKGSEPGENPIKMGSGSSWGKKVEAAIDTSWNLEKVPSSNESRGGWKKSVVKDSSRSTGWGVVESGKKPEESSSWALQAKKGKESVETGWGVQDNPVQQNQASGLLSSTAVRAQEDPSRSRNWGAAEDMSVSLASWDNKVEEADETGWNKKESWVERAGEDDDSDRDKKGNWSKQVEAADETGWGKTVEDAEKTGGNNNKGWGEKVEEAGEIGWSRKDGWGKKVQQPKETCWQKNDGRGSSATGEWKNRRSGPPSSIRGSHEDSRASGPFTATRQRLDIFTSEEADVLSEIEQIMLSIRRIMNQSRDNDGAPLSADDQSYIIENIFNYHPDKVAKMGAGIDYVMVSKHTNFAESRCFYIVSLDGRKEDFSYRKCLENYVKEKYPDKAGFIPKYFKKPQPRPGWNRERSVAPEEAQSRGSWSREPSSAPEEDKTRGGWNGWKTEGEEDKTRGGSSSWNAKGNTVSNEDQPRGGWNG</sequence>
<dbReference type="Gene3D" id="3.10.450.40">
    <property type="match status" value="1"/>
</dbReference>
<dbReference type="Pfam" id="PF04998">
    <property type="entry name" value="RNA_pol_Rpb1_5"/>
    <property type="match status" value="1"/>
</dbReference>
<feature type="region of interest" description="Disordered" evidence="8">
    <location>
        <begin position="1317"/>
        <end position="1373"/>
    </location>
</feature>
<keyword evidence="4" id="KW-0548">Nucleotidyltransferase</keyword>
<feature type="domain" description="RNA polymerase N-terminal" evidence="9">
    <location>
        <begin position="115"/>
        <end position="413"/>
    </location>
</feature>
<evidence type="ECO:0000256" key="4">
    <source>
        <dbReference type="ARBA" id="ARBA00022695"/>
    </source>
</evidence>
<gene>
    <name evidence="10" type="ORF">RJ640_025484</name>
</gene>
<evidence type="ECO:0000259" key="9">
    <source>
        <dbReference type="SMART" id="SM00663"/>
    </source>
</evidence>
<keyword evidence="2" id="KW-0240">DNA-directed RNA polymerase</keyword>
<dbReference type="Gene3D" id="2.40.40.20">
    <property type="match status" value="1"/>
</dbReference>
<dbReference type="EC" id="2.7.7.6" evidence="1"/>
<feature type="region of interest" description="Disordered" evidence="8">
    <location>
        <begin position="1839"/>
        <end position="1924"/>
    </location>
</feature>
<evidence type="ECO:0000313" key="10">
    <source>
        <dbReference type="EMBL" id="KAK2974135.1"/>
    </source>
</evidence>
<dbReference type="Proteomes" id="UP001187471">
    <property type="component" value="Unassembled WGS sequence"/>
</dbReference>
<feature type="region of interest" description="Disordered" evidence="8">
    <location>
        <begin position="1484"/>
        <end position="1719"/>
    </location>
</feature>
<comment type="caution">
    <text evidence="10">The sequence shown here is derived from an EMBL/GenBank/DDBJ whole genome shotgun (WGS) entry which is preliminary data.</text>
</comment>
<comment type="catalytic activity">
    <reaction evidence="7">
        <text>RNA(n) + a ribonucleoside 5'-triphosphate = RNA(n+1) + diphosphate</text>
        <dbReference type="Rhea" id="RHEA:21248"/>
        <dbReference type="Rhea" id="RHEA-COMP:14527"/>
        <dbReference type="Rhea" id="RHEA-COMP:17342"/>
        <dbReference type="ChEBI" id="CHEBI:33019"/>
        <dbReference type="ChEBI" id="CHEBI:61557"/>
        <dbReference type="ChEBI" id="CHEBI:140395"/>
        <dbReference type="EC" id="2.7.7.6"/>
    </reaction>
</comment>
<protein>
    <recommendedName>
        <fullName evidence="1">DNA-directed RNA polymerase</fullName>
        <ecNumber evidence="1">2.7.7.6</ecNumber>
    </recommendedName>
</protein>
<dbReference type="GO" id="GO:0003677">
    <property type="term" value="F:DNA binding"/>
    <property type="evidence" value="ECO:0007669"/>
    <property type="project" value="InterPro"/>
</dbReference>
<keyword evidence="3" id="KW-0808">Transferase</keyword>
<dbReference type="SMART" id="SM00663">
    <property type="entry name" value="RPOLA_N"/>
    <property type="match status" value="1"/>
</dbReference>
<dbReference type="GO" id="GO:0003899">
    <property type="term" value="F:DNA-directed RNA polymerase activity"/>
    <property type="evidence" value="ECO:0007669"/>
    <property type="project" value="UniProtKB-EC"/>
</dbReference>
<organism evidence="10 11">
    <name type="scientific">Escallonia rubra</name>
    <dbReference type="NCBI Taxonomy" id="112253"/>
    <lineage>
        <taxon>Eukaryota</taxon>
        <taxon>Viridiplantae</taxon>
        <taxon>Streptophyta</taxon>
        <taxon>Embryophyta</taxon>
        <taxon>Tracheophyta</taxon>
        <taxon>Spermatophyta</taxon>
        <taxon>Magnoliopsida</taxon>
        <taxon>eudicotyledons</taxon>
        <taxon>Gunneridae</taxon>
        <taxon>Pentapetalae</taxon>
        <taxon>asterids</taxon>
        <taxon>campanulids</taxon>
        <taxon>Escalloniales</taxon>
        <taxon>Escalloniaceae</taxon>
        <taxon>Escallonia</taxon>
    </lineage>
</organism>
<dbReference type="Pfam" id="PF04983">
    <property type="entry name" value="RNA_pol_Rpb1_3"/>
    <property type="match status" value="1"/>
</dbReference>
<keyword evidence="6" id="KW-0804">Transcription</keyword>
<dbReference type="Gene3D" id="1.10.274.100">
    <property type="entry name" value="RNA polymerase Rpb1, domain 3"/>
    <property type="match status" value="1"/>
</dbReference>
<feature type="compositionally biased region" description="Basic and acidic residues" evidence="8">
    <location>
        <begin position="1596"/>
        <end position="1607"/>
    </location>
</feature>
<dbReference type="InterPro" id="IPR007066">
    <property type="entry name" value="RNA_pol_Rpb1_3"/>
</dbReference>
<evidence type="ECO:0000256" key="5">
    <source>
        <dbReference type="ARBA" id="ARBA00022833"/>
    </source>
</evidence>
<dbReference type="PANTHER" id="PTHR19376">
    <property type="entry name" value="DNA-DIRECTED RNA POLYMERASE"/>
    <property type="match status" value="1"/>
</dbReference>
<feature type="compositionally biased region" description="Polar residues" evidence="8">
    <location>
        <begin position="1396"/>
        <end position="1428"/>
    </location>
</feature>
<dbReference type="EMBL" id="JAVXUO010002331">
    <property type="protein sequence ID" value="KAK2974135.1"/>
    <property type="molecule type" value="Genomic_DNA"/>
</dbReference>
<evidence type="ECO:0000256" key="3">
    <source>
        <dbReference type="ARBA" id="ARBA00022679"/>
    </source>
</evidence>
<dbReference type="InterPro" id="IPR042102">
    <property type="entry name" value="RNA_pol_Rpb1_3_sf"/>
</dbReference>
<feature type="non-terminal residue" evidence="10">
    <location>
        <position position="1"/>
    </location>
</feature>
<dbReference type="PANTHER" id="PTHR19376:SF51">
    <property type="entry name" value="DNA-DIRECTED RNA POLYMERASE V SUBUNIT 1"/>
    <property type="match status" value="1"/>
</dbReference>
<feature type="compositionally biased region" description="Polar residues" evidence="8">
    <location>
        <begin position="1900"/>
        <end position="1915"/>
    </location>
</feature>
<evidence type="ECO:0000256" key="1">
    <source>
        <dbReference type="ARBA" id="ARBA00012418"/>
    </source>
</evidence>
<name>A0AA88R2F8_9ASTE</name>
<dbReference type="InterPro" id="IPR045867">
    <property type="entry name" value="DNA-dir_RpoC_beta_prime"/>
</dbReference>
<keyword evidence="11" id="KW-1185">Reference proteome</keyword>